<gene>
    <name evidence="6" type="ORF">B5F17_01240</name>
</gene>
<dbReference type="InterPro" id="IPR017900">
    <property type="entry name" value="4Fe4S_Fe_S_CS"/>
</dbReference>
<evidence type="ECO:0000259" key="5">
    <source>
        <dbReference type="PROSITE" id="PS51379"/>
    </source>
</evidence>
<evidence type="ECO:0000256" key="3">
    <source>
        <dbReference type="ARBA" id="ARBA00023014"/>
    </source>
</evidence>
<evidence type="ECO:0000313" key="7">
    <source>
        <dbReference type="Proteomes" id="UP000195897"/>
    </source>
</evidence>
<organism evidence="6 7">
    <name type="scientific">Butyricicoccus pullicaecorum</name>
    <dbReference type="NCBI Taxonomy" id="501571"/>
    <lineage>
        <taxon>Bacteria</taxon>
        <taxon>Bacillati</taxon>
        <taxon>Bacillota</taxon>
        <taxon>Clostridia</taxon>
        <taxon>Eubacteriales</taxon>
        <taxon>Butyricicoccaceae</taxon>
        <taxon>Butyricicoccus</taxon>
    </lineage>
</organism>
<sequence>MRTIHAMYWSATDTTKTVVCTIAQTLAQHAGTDYQVFDFTLPASRETVKTFGPDDLVVFGTPVYAGRVPNLLVKYLHTVVGGGALAVPVVLFGNRNYDDGLMELRNILEEDGFHTIAGAAFVGEHAFSRTLAAGRPDADDLAEARAFADAVWEKLTAGTYVTPAQVGGQDPVRPYYTPRDRAGNPINILKVKPRTDPDKCDGCGICVNACPMGSIDKSNPSLVPGVCIKCCACVKKCPTGAKYYDDPGYLYHKEELELGYARRADNATFV</sequence>
<feature type="domain" description="Flavodoxin-like" evidence="4">
    <location>
        <begin position="4"/>
        <end position="152"/>
    </location>
</feature>
<evidence type="ECO:0000256" key="2">
    <source>
        <dbReference type="ARBA" id="ARBA00023004"/>
    </source>
</evidence>
<dbReference type="AlphaFoldDB" id="A0A1Y4LCW6"/>
<accession>A0A1Y4LCW6</accession>
<keyword evidence="2" id="KW-0408">Iron</keyword>
<evidence type="ECO:0000313" key="6">
    <source>
        <dbReference type="EMBL" id="OUP54554.1"/>
    </source>
</evidence>
<keyword evidence="3" id="KW-0411">Iron-sulfur</keyword>
<dbReference type="GO" id="GO:0051536">
    <property type="term" value="F:iron-sulfur cluster binding"/>
    <property type="evidence" value="ECO:0007669"/>
    <property type="project" value="UniProtKB-KW"/>
</dbReference>
<dbReference type="InterPro" id="IPR029039">
    <property type="entry name" value="Flavoprotein-like_sf"/>
</dbReference>
<dbReference type="Pfam" id="PF13237">
    <property type="entry name" value="Fer4_10"/>
    <property type="match status" value="1"/>
</dbReference>
<dbReference type="Gene3D" id="3.30.70.20">
    <property type="match status" value="1"/>
</dbReference>
<dbReference type="GO" id="GO:0010181">
    <property type="term" value="F:FMN binding"/>
    <property type="evidence" value="ECO:0007669"/>
    <property type="project" value="InterPro"/>
</dbReference>
<name>A0A1Y4LCW6_9FIRM</name>
<dbReference type="PROSITE" id="PS51379">
    <property type="entry name" value="4FE4S_FER_2"/>
    <property type="match status" value="2"/>
</dbReference>
<dbReference type="PROSITE" id="PS00198">
    <property type="entry name" value="4FE4S_FER_1"/>
    <property type="match status" value="1"/>
</dbReference>
<protein>
    <submittedName>
        <fullName evidence="6">Ferredoxin</fullName>
    </submittedName>
</protein>
<dbReference type="InterPro" id="IPR008254">
    <property type="entry name" value="Flavodoxin/NO_synth"/>
</dbReference>
<dbReference type="EMBL" id="NFKK01000001">
    <property type="protein sequence ID" value="OUP54554.1"/>
    <property type="molecule type" value="Genomic_DNA"/>
</dbReference>
<dbReference type="Proteomes" id="UP000195897">
    <property type="component" value="Unassembled WGS sequence"/>
</dbReference>
<dbReference type="PANTHER" id="PTHR43122:SF1">
    <property type="entry name" value="IRON-SULFUR-BINDING PROTEIN"/>
    <property type="match status" value="1"/>
</dbReference>
<dbReference type="PANTHER" id="PTHR43122">
    <property type="entry name" value="FERREDOXIN SUBUNIT OF PYRUVATE:FLAVODOXIN OXIDOREDUCTASE-RELATED"/>
    <property type="match status" value="1"/>
</dbReference>
<dbReference type="SUPFAM" id="SSF54862">
    <property type="entry name" value="4Fe-4S ferredoxins"/>
    <property type="match status" value="1"/>
</dbReference>
<keyword evidence="1" id="KW-0479">Metal-binding</keyword>
<dbReference type="SUPFAM" id="SSF52218">
    <property type="entry name" value="Flavoproteins"/>
    <property type="match status" value="1"/>
</dbReference>
<dbReference type="PROSITE" id="PS50902">
    <property type="entry name" value="FLAVODOXIN_LIKE"/>
    <property type="match status" value="1"/>
</dbReference>
<feature type="domain" description="4Fe-4S ferredoxin-type" evidence="5">
    <location>
        <begin position="224"/>
        <end position="247"/>
    </location>
</feature>
<feature type="domain" description="4Fe-4S ferredoxin-type" evidence="5">
    <location>
        <begin position="191"/>
        <end position="220"/>
    </location>
</feature>
<evidence type="ECO:0000259" key="4">
    <source>
        <dbReference type="PROSITE" id="PS50902"/>
    </source>
</evidence>
<evidence type="ECO:0000256" key="1">
    <source>
        <dbReference type="ARBA" id="ARBA00022723"/>
    </source>
</evidence>
<dbReference type="GO" id="GO:0016651">
    <property type="term" value="F:oxidoreductase activity, acting on NAD(P)H"/>
    <property type="evidence" value="ECO:0007669"/>
    <property type="project" value="UniProtKB-ARBA"/>
</dbReference>
<comment type="caution">
    <text evidence="6">The sequence shown here is derived from an EMBL/GenBank/DDBJ whole genome shotgun (WGS) entry which is preliminary data.</text>
</comment>
<dbReference type="GO" id="GO:0046872">
    <property type="term" value="F:metal ion binding"/>
    <property type="evidence" value="ECO:0007669"/>
    <property type="project" value="UniProtKB-KW"/>
</dbReference>
<dbReference type="RefSeq" id="WP_087369988.1">
    <property type="nucleotide sequence ID" value="NZ_NFKK01000001.1"/>
</dbReference>
<proteinExistence type="predicted"/>
<reference evidence="7" key="1">
    <citation type="submission" date="2017-04" db="EMBL/GenBank/DDBJ databases">
        <title>Function of individual gut microbiota members based on whole genome sequencing of pure cultures obtained from chicken caecum.</title>
        <authorList>
            <person name="Medvecky M."/>
            <person name="Cejkova D."/>
            <person name="Polansky O."/>
            <person name="Karasova D."/>
            <person name="Kubasova T."/>
            <person name="Cizek A."/>
            <person name="Rychlik I."/>
        </authorList>
    </citation>
    <scope>NUCLEOTIDE SEQUENCE [LARGE SCALE GENOMIC DNA]</scope>
    <source>
        <strain evidence="7">An180</strain>
    </source>
</reference>
<dbReference type="InterPro" id="IPR017896">
    <property type="entry name" value="4Fe4S_Fe-S-bd"/>
</dbReference>
<dbReference type="Gene3D" id="3.40.50.360">
    <property type="match status" value="1"/>
</dbReference>